<accession>A0A2I0JWG1</accession>
<organism evidence="2 3">
    <name type="scientific">Punica granatum</name>
    <name type="common">Pomegranate</name>
    <dbReference type="NCBI Taxonomy" id="22663"/>
    <lineage>
        <taxon>Eukaryota</taxon>
        <taxon>Viridiplantae</taxon>
        <taxon>Streptophyta</taxon>
        <taxon>Embryophyta</taxon>
        <taxon>Tracheophyta</taxon>
        <taxon>Spermatophyta</taxon>
        <taxon>Magnoliopsida</taxon>
        <taxon>eudicotyledons</taxon>
        <taxon>Gunneridae</taxon>
        <taxon>Pentapetalae</taxon>
        <taxon>rosids</taxon>
        <taxon>malvids</taxon>
        <taxon>Myrtales</taxon>
        <taxon>Lythraceae</taxon>
        <taxon>Punica</taxon>
    </lineage>
</organism>
<dbReference type="EMBL" id="PGOL01001131">
    <property type="protein sequence ID" value="PKI60664.1"/>
    <property type="molecule type" value="Genomic_DNA"/>
</dbReference>
<feature type="region of interest" description="Disordered" evidence="1">
    <location>
        <begin position="19"/>
        <end position="59"/>
    </location>
</feature>
<reference evidence="2 3" key="1">
    <citation type="submission" date="2017-11" db="EMBL/GenBank/DDBJ databases">
        <title>De-novo sequencing of pomegranate (Punica granatum L.) genome.</title>
        <authorList>
            <person name="Akparov Z."/>
            <person name="Amiraslanov A."/>
            <person name="Hajiyeva S."/>
            <person name="Abbasov M."/>
            <person name="Kaur K."/>
            <person name="Hamwieh A."/>
            <person name="Solovyev V."/>
            <person name="Salamov A."/>
            <person name="Braich B."/>
            <person name="Kosarev P."/>
            <person name="Mahmoud A."/>
            <person name="Hajiyev E."/>
            <person name="Babayeva S."/>
            <person name="Izzatullayeva V."/>
            <person name="Mammadov A."/>
            <person name="Mammadov A."/>
            <person name="Sharifova S."/>
            <person name="Ojaghi J."/>
            <person name="Eynullazada K."/>
            <person name="Bayramov B."/>
            <person name="Abdulazimova A."/>
            <person name="Shahmuradov I."/>
        </authorList>
    </citation>
    <scope>NUCLEOTIDE SEQUENCE [LARGE SCALE GENOMIC DNA]</scope>
    <source>
        <strain evidence="3">cv. AG2017</strain>
        <tissue evidence="2">Leaf</tissue>
    </source>
</reference>
<evidence type="ECO:0000313" key="3">
    <source>
        <dbReference type="Proteomes" id="UP000233551"/>
    </source>
</evidence>
<comment type="caution">
    <text evidence="2">The sequence shown here is derived from an EMBL/GenBank/DDBJ whole genome shotgun (WGS) entry which is preliminary data.</text>
</comment>
<dbReference type="Proteomes" id="UP000233551">
    <property type="component" value="Unassembled WGS sequence"/>
</dbReference>
<evidence type="ECO:0000256" key="1">
    <source>
        <dbReference type="SAM" id="MobiDB-lite"/>
    </source>
</evidence>
<feature type="compositionally biased region" description="Basic and acidic residues" evidence="1">
    <location>
        <begin position="42"/>
        <end position="52"/>
    </location>
</feature>
<gene>
    <name evidence="2" type="ORF">CRG98_018911</name>
</gene>
<evidence type="ECO:0000313" key="2">
    <source>
        <dbReference type="EMBL" id="PKI60664.1"/>
    </source>
</evidence>
<sequence>MTQSLESMAVDFRAAVATGCSTTSTPTSSRGPGFARSSSRGDPTRDGLKEADSEATMDGDEFDASDYECIIQFGSFVVNSDCTTLCLLMTFQAKREAEASEVIELPGCDKSGLSFGKPTQKMMRHLRPALYQGKHGRGSS</sequence>
<dbReference type="AlphaFoldDB" id="A0A2I0JWG1"/>
<proteinExistence type="predicted"/>
<name>A0A2I0JWG1_PUNGR</name>
<keyword evidence="3" id="KW-1185">Reference proteome</keyword>
<protein>
    <submittedName>
        <fullName evidence="2">Uncharacterized protein</fullName>
    </submittedName>
</protein>